<feature type="domain" description="YqaJ viral recombinase" evidence="1">
    <location>
        <begin position="103"/>
        <end position="254"/>
    </location>
</feature>
<gene>
    <name evidence="2" type="ORF">JTE90_001066</name>
</gene>
<sequence length="278" mass="31133">MCMMMSQGAKKHVFCRISVRTKRKFIEKRMLAVLETSAFHSMIEDSEETDSDESMIENDILATLTTKCLYKDANVAELSSVVLTPEQGKLIEESTRDQSMSQEWKEQRKGRITASYFGRVCKVKTGVDRLVLELLGESAAPEGLPALQWGRKKENDALISFEKVEGVNHADLKITRSGLYVSLDKPYLGASPDGFANCSCCSPAVLEIKCPYSIRNNRIGDSCGKSNFFLDENKKLKRNHNYYYQVQGLMHITDGGITFAKGSLSPAFGKQHPEEAHK</sequence>
<dbReference type="Gene3D" id="3.90.320.10">
    <property type="match status" value="1"/>
</dbReference>
<evidence type="ECO:0000313" key="3">
    <source>
        <dbReference type="Proteomes" id="UP000827092"/>
    </source>
</evidence>
<proteinExistence type="predicted"/>
<dbReference type="Pfam" id="PF09588">
    <property type="entry name" value="YqaJ"/>
    <property type="match status" value="1"/>
</dbReference>
<dbReference type="Proteomes" id="UP000827092">
    <property type="component" value="Unassembled WGS sequence"/>
</dbReference>
<organism evidence="2 3">
    <name type="scientific">Oedothorax gibbosus</name>
    <dbReference type="NCBI Taxonomy" id="931172"/>
    <lineage>
        <taxon>Eukaryota</taxon>
        <taxon>Metazoa</taxon>
        <taxon>Ecdysozoa</taxon>
        <taxon>Arthropoda</taxon>
        <taxon>Chelicerata</taxon>
        <taxon>Arachnida</taxon>
        <taxon>Araneae</taxon>
        <taxon>Araneomorphae</taxon>
        <taxon>Entelegynae</taxon>
        <taxon>Araneoidea</taxon>
        <taxon>Linyphiidae</taxon>
        <taxon>Erigoninae</taxon>
        <taxon>Oedothorax</taxon>
    </lineage>
</organism>
<dbReference type="PANTHER" id="PTHR46609">
    <property type="entry name" value="EXONUCLEASE, PHAGE-TYPE/RECB, C-TERMINAL DOMAIN-CONTAINING PROTEIN"/>
    <property type="match status" value="1"/>
</dbReference>
<dbReference type="InterPro" id="IPR011604">
    <property type="entry name" value="PDDEXK-like_dom_sf"/>
</dbReference>
<dbReference type="AlphaFoldDB" id="A0AAV6TJ03"/>
<evidence type="ECO:0000313" key="2">
    <source>
        <dbReference type="EMBL" id="KAG8171588.1"/>
    </source>
</evidence>
<dbReference type="InterPro" id="IPR019080">
    <property type="entry name" value="YqaJ_viral_recombinase"/>
</dbReference>
<dbReference type="InterPro" id="IPR051703">
    <property type="entry name" value="NF-kappa-B_Signaling_Reg"/>
</dbReference>
<dbReference type="SUPFAM" id="SSF52980">
    <property type="entry name" value="Restriction endonuclease-like"/>
    <property type="match status" value="1"/>
</dbReference>
<reference evidence="2 3" key="1">
    <citation type="journal article" date="2022" name="Nat. Ecol. Evol.">
        <title>A masculinizing supergene underlies an exaggerated male reproductive morph in a spider.</title>
        <authorList>
            <person name="Hendrickx F."/>
            <person name="De Corte Z."/>
            <person name="Sonet G."/>
            <person name="Van Belleghem S.M."/>
            <person name="Kostlbacher S."/>
            <person name="Vangestel C."/>
        </authorList>
    </citation>
    <scope>NUCLEOTIDE SEQUENCE [LARGE SCALE GENOMIC DNA]</scope>
    <source>
        <strain evidence="2">W744_W776</strain>
    </source>
</reference>
<dbReference type="PANTHER" id="PTHR46609:SF8">
    <property type="entry name" value="YQAJ VIRAL RECOMBINASE DOMAIN-CONTAINING PROTEIN"/>
    <property type="match status" value="1"/>
</dbReference>
<dbReference type="InterPro" id="IPR011335">
    <property type="entry name" value="Restrct_endonuc-II-like"/>
</dbReference>
<dbReference type="CDD" id="cd22343">
    <property type="entry name" value="PDDEXK_lambda_exonuclease-like"/>
    <property type="match status" value="1"/>
</dbReference>
<comment type="caution">
    <text evidence="2">The sequence shown here is derived from an EMBL/GenBank/DDBJ whole genome shotgun (WGS) entry which is preliminary data.</text>
</comment>
<accession>A0AAV6TJ03</accession>
<name>A0AAV6TJ03_9ARAC</name>
<dbReference type="EMBL" id="JAFNEN010003785">
    <property type="protein sequence ID" value="KAG8171588.1"/>
    <property type="molecule type" value="Genomic_DNA"/>
</dbReference>
<dbReference type="GO" id="GO:0006281">
    <property type="term" value="P:DNA repair"/>
    <property type="evidence" value="ECO:0007669"/>
    <property type="project" value="UniProtKB-ARBA"/>
</dbReference>
<evidence type="ECO:0000259" key="1">
    <source>
        <dbReference type="Pfam" id="PF09588"/>
    </source>
</evidence>
<protein>
    <recommendedName>
        <fullName evidence="1">YqaJ viral recombinase domain-containing protein</fullName>
    </recommendedName>
</protein>
<keyword evidence="3" id="KW-1185">Reference proteome</keyword>